<dbReference type="InterPro" id="IPR011990">
    <property type="entry name" value="TPR-like_helical_dom_sf"/>
</dbReference>
<dbReference type="Pfam" id="PF13432">
    <property type="entry name" value="TPR_16"/>
    <property type="match status" value="1"/>
</dbReference>
<dbReference type="SMART" id="SM00028">
    <property type="entry name" value="TPR"/>
    <property type="match status" value="2"/>
</dbReference>
<dbReference type="Proteomes" id="UP000653472">
    <property type="component" value="Unassembled WGS sequence"/>
</dbReference>
<gene>
    <name evidence="5" type="ORF">G7Y82_15775</name>
</gene>
<evidence type="ECO:0000256" key="1">
    <source>
        <dbReference type="ARBA" id="ARBA00022737"/>
    </source>
</evidence>
<feature type="region of interest" description="Disordered" evidence="4">
    <location>
        <begin position="188"/>
        <end position="213"/>
    </location>
</feature>
<comment type="caution">
    <text evidence="5">The sequence shown here is derived from an EMBL/GenBank/DDBJ whole genome shotgun (WGS) entry which is preliminary data.</text>
</comment>
<dbReference type="EMBL" id="JAAVXB010000009">
    <property type="protein sequence ID" value="NKF23775.1"/>
    <property type="molecule type" value="Genomic_DNA"/>
</dbReference>
<keyword evidence="1" id="KW-0677">Repeat</keyword>
<organism evidence="5 6">
    <name type="scientific">Solimonas marina</name>
    <dbReference type="NCBI Taxonomy" id="2714601"/>
    <lineage>
        <taxon>Bacteria</taxon>
        <taxon>Pseudomonadati</taxon>
        <taxon>Pseudomonadota</taxon>
        <taxon>Gammaproteobacteria</taxon>
        <taxon>Nevskiales</taxon>
        <taxon>Nevskiaceae</taxon>
        <taxon>Solimonas</taxon>
    </lineage>
</organism>
<protein>
    <submittedName>
        <fullName evidence="5">Tetratricopeptide repeat protein</fullName>
    </submittedName>
</protein>
<name>A0A969WFH1_9GAMM</name>
<evidence type="ECO:0000313" key="6">
    <source>
        <dbReference type="Proteomes" id="UP000653472"/>
    </source>
</evidence>
<keyword evidence="2 3" id="KW-0802">TPR repeat</keyword>
<dbReference type="Gene3D" id="1.25.40.10">
    <property type="entry name" value="Tetratricopeptide repeat domain"/>
    <property type="match status" value="1"/>
</dbReference>
<dbReference type="PANTHER" id="PTHR44943:SF8">
    <property type="entry name" value="TPR REPEAT-CONTAINING PROTEIN MJ0263"/>
    <property type="match status" value="1"/>
</dbReference>
<feature type="compositionally biased region" description="Low complexity" evidence="4">
    <location>
        <begin position="192"/>
        <end position="213"/>
    </location>
</feature>
<keyword evidence="6" id="KW-1185">Reference proteome</keyword>
<proteinExistence type="predicted"/>
<dbReference type="PROSITE" id="PS50005">
    <property type="entry name" value="TPR"/>
    <property type="match status" value="2"/>
</dbReference>
<accession>A0A969WFH1</accession>
<evidence type="ECO:0000313" key="5">
    <source>
        <dbReference type="EMBL" id="NKF23775.1"/>
    </source>
</evidence>
<evidence type="ECO:0000256" key="2">
    <source>
        <dbReference type="ARBA" id="ARBA00022803"/>
    </source>
</evidence>
<dbReference type="InterPro" id="IPR019734">
    <property type="entry name" value="TPR_rpt"/>
</dbReference>
<reference evidence="5" key="1">
    <citation type="submission" date="2020-03" db="EMBL/GenBank/DDBJ databases">
        <title>Solimonas marina sp. nov., isolated from deep seawater of the Pacific Ocean.</title>
        <authorList>
            <person name="Liu X."/>
            <person name="Lai Q."/>
            <person name="Sun F."/>
            <person name="Gai Y."/>
            <person name="Li G."/>
            <person name="Shao Z."/>
        </authorList>
    </citation>
    <scope>NUCLEOTIDE SEQUENCE</scope>
    <source>
        <strain evidence="5">C16B3</strain>
    </source>
</reference>
<dbReference type="InterPro" id="IPR051685">
    <property type="entry name" value="Ycf3/AcsC/BcsC/TPR_MFPF"/>
</dbReference>
<feature type="repeat" description="TPR" evidence="3">
    <location>
        <begin position="69"/>
        <end position="102"/>
    </location>
</feature>
<dbReference type="SUPFAM" id="SSF48452">
    <property type="entry name" value="TPR-like"/>
    <property type="match status" value="1"/>
</dbReference>
<evidence type="ECO:0000256" key="4">
    <source>
        <dbReference type="SAM" id="MobiDB-lite"/>
    </source>
</evidence>
<dbReference type="PANTHER" id="PTHR44943">
    <property type="entry name" value="CELLULOSE SYNTHASE OPERON PROTEIN C"/>
    <property type="match status" value="1"/>
</dbReference>
<feature type="repeat" description="TPR" evidence="3">
    <location>
        <begin position="103"/>
        <end position="136"/>
    </location>
</feature>
<feature type="region of interest" description="Disordered" evidence="4">
    <location>
        <begin position="7"/>
        <end position="37"/>
    </location>
</feature>
<sequence length="213" mass="22631">MLVLAACSSAPVQERPAPPSKPAAPAVKPPDKGDPQARFDAALTQLKGGDRGGAEQAFLSLTQDFPQFPGPWVNLGIIYAKSNRVAPAIDALGHATQLDPNNVIAWNWLGILNRQAGYYDRAKLAYERGLQAAPDDAMTHRNYAILLDAYLKQPQAAIEQYKQYQSLTPKEDLAVTAWVAALEAQVGPTTPPAAAATPANAPTAPAPTSQQTP</sequence>
<evidence type="ECO:0000256" key="3">
    <source>
        <dbReference type="PROSITE-ProRule" id="PRU00339"/>
    </source>
</evidence>
<dbReference type="AlphaFoldDB" id="A0A969WFH1"/>